<dbReference type="STRING" id="860235.AOZ06_34640"/>
<evidence type="ECO:0000313" key="2">
    <source>
        <dbReference type="Proteomes" id="UP000063699"/>
    </source>
</evidence>
<proteinExistence type="predicted"/>
<organism evidence="1 2">
    <name type="scientific">Kibdelosporangium phytohabitans</name>
    <dbReference type="NCBI Taxonomy" id="860235"/>
    <lineage>
        <taxon>Bacteria</taxon>
        <taxon>Bacillati</taxon>
        <taxon>Actinomycetota</taxon>
        <taxon>Actinomycetes</taxon>
        <taxon>Pseudonocardiales</taxon>
        <taxon>Pseudonocardiaceae</taxon>
        <taxon>Kibdelosporangium</taxon>
    </lineage>
</organism>
<protein>
    <submittedName>
        <fullName evidence="1">Uncharacterized protein</fullName>
    </submittedName>
</protein>
<dbReference type="OrthoDB" id="9796019at2"/>
<dbReference type="Proteomes" id="UP000063699">
    <property type="component" value="Chromosome"/>
</dbReference>
<dbReference type="KEGG" id="kphy:AOZ06_34640"/>
<accession>A0A0N9HVG8</accession>
<dbReference type="Gene3D" id="1.10.357.10">
    <property type="entry name" value="Tetracycline Repressor, domain 2"/>
    <property type="match status" value="1"/>
</dbReference>
<gene>
    <name evidence="1" type="ORF">AOZ06_34640</name>
</gene>
<dbReference type="AlphaFoldDB" id="A0A0N9HVG8"/>
<dbReference type="EMBL" id="CP012752">
    <property type="protein sequence ID" value="ALG11331.1"/>
    <property type="molecule type" value="Genomic_DNA"/>
</dbReference>
<keyword evidence="2" id="KW-1185">Reference proteome</keyword>
<sequence>MLAAVRHEFATPHAEIDTGTLRDDLLAQATALTARLGQHAGVLSGLPIAIRDNGELGRLVRAGIVDRDREIMTGVIDRRSPAANCADRSTRSSPACRCRCCSPGSCCWTSHWTSRT</sequence>
<dbReference type="RefSeq" id="WP_054293232.1">
    <property type="nucleotide sequence ID" value="NZ_CP012752.1"/>
</dbReference>
<name>A0A0N9HVG8_9PSEU</name>
<reference evidence="1 2" key="1">
    <citation type="submission" date="2015-07" db="EMBL/GenBank/DDBJ databases">
        <title>Genome sequencing of Kibdelosporangium phytohabitans.</title>
        <authorList>
            <person name="Qin S."/>
            <person name="Xing K."/>
        </authorList>
    </citation>
    <scope>NUCLEOTIDE SEQUENCE [LARGE SCALE GENOMIC DNA]</scope>
    <source>
        <strain evidence="1 2">KLBMP1111</strain>
    </source>
</reference>
<evidence type="ECO:0000313" key="1">
    <source>
        <dbReference type="EMBL" id="ALG11331.1"/>
    </source>
</evidence>